<gene>
    <name evidence="2" type="ORF">OUZ56_032701</name>
</gene>
<keyword evidence="3" id="KW-1185">Reference proteome</keyword>
<dbReference type="EMBL" id="JAOYFB010000006">
    <property type="protein sequence ID" value="KAK4017389.1"/>
    <property type="molecule type" value="Genomic_DNA"/>
</dbReference>
<proteinExistence type="predicted"/>
<feature type="region of interest" description="Disordered" evidence="1">
    <location>
        <begin position="1"/>
        <end position="22"/>
    </location>
</feature>
<protein>
    <submittedName>
        <fullName evidence="2">Uncharacterized protein</fullName>
    </submittedName>
</protein>
<sequence>MSNEEHQQEDLHPVVEEVPATRQTSVHYNSERGYIYHKRKTTIKRRTRGIAMLNSMKGGSAPNHPPELHLQQQLAFVNANAFAFVTLMSEFVNVIQSPCEQAFVGCTSIGCWFHNGQAI</sequence>
<evidence type="ECO:0000313" key="2">
    <source>
        <dbReference type="EMBL" id="KAK4017389.1"/>
    </source>
</evidence>
<name>A0ABQ9ZWV3_9CRUS</name>
<evidence type="ECO:0000256" key="1">
    <source>
        <dbReference type="SAM" id="MobiDB-lite"/>
    </source>
</evidence>
<accession>A0ABQ9ZWV3</accession>
<dbReference type="Proteomes" id="UP001234178">
    <property type="component" value="Unassembled WGS sequence"/>
</dbReference>
<feature type="compositionally biased region" description="Basic and acidic residues" evidence="1">
    <location>
        <begin position="1"/>
        <end position="15"/>
    </location>
</feature>
<evidence type="ECO:0000313" key="3">
    <source>
        <dbReference type="Proteomes" id="UP001234178"/>
    </source>
</evidence>
<reference evidence="2 3" key="1">
    <citation type="journal article" date="2023" name="Nucleic Acids Res.">
        <title>The hologenome of Daphnia magna reveals possible DNA methylation and microbiome-mediated evolution of the host genome.</title>
        <authorList>
            <person name="Chaturvedi A."/>
            <person name="Li X."/>
            <person name="Dhandapani V."/>
            <person name="Marshall H."/>
            <person name="Kissane S."/>
            <person name="Cuenca-Cambronero M."/>
            <person name="Asole G."/>
            <person name="Calvet F."/>
            <person name="Ruiz-Romero M."/>
            <person name="Marangio P."/>
            <person name="Guigo R."/>
            <person name="Rago D."/>
            <person name="Mirbahai L."/>
            <person name="Eastwood N."/>
            <person name="Colbourne J.K."/>
            <person name="Zhou J."/>
            <person name="Mallon E."/>
            <person name="Orsini L."/>
        </authorList>
    </citation>
    <scope>NUCLEOTIDE SEQUENCE [LARGE SCALE GENOMIC DNA]</scope>
    <source>
        <strain evidence="2">LRV0_1</strain>
    </source>
</reference>
<organism evidence="2 3">
    <name type="scientific">Daphnia magna</name>
    <dbReference type="NCBI Taxonomy" id="35525"/>
    <lineage>
        <taxon>Eukaryota</taxon>
        <taxon>Metazoa</taxon>
        <taxon>Ecdysozoa</taxon>
        <taxon>Arthropoda</taxon>
        <taxon>Crustacea</taxon>
        <taxon>Branchiopoda</taxon>
        <taxon>Diplostraca</taxon>
        <taxon>Cladocera</taxon>
        <taxon>Anomopoda</taxon>
        <taxon>Daphniidae</taxon>
        <taxon>Daphnia</taxon>
    </lineage>
</organism>
<comment type="caution">
    <text evidence="2">The sequence shown here is derived from an EMBL/GenBank/DDBJ whole genome shotgun (WGS) entry which is preliminary data.</text>
</comment>